<evidence type="ECO:0000313" key="8">
    <source>
        <dbReference type="EMBL" id="RAJ94585.1"/>
    </source>
</evidence>
<dbReference type="Gene3D" id="1.10.10.10">
    <property type="entry name" value="Winged helix-like DNA-binding domain superfamily/Winged helix DNA-binding domain"/>
    <property type="match status" value="1"/>
</dbReference>
<dbReference type="GO" id="GO:0016987">
    <property type="term" value="F:sigma factor activity"/>
    <property type="evidence" value="ECO:0007669"/>
    <property type="project" value="UniProtKB-KW"/>
</dbReference>
<evidence type="ECO:0000313" key="9">
    <source>
        <dbReference type="Proteomes" id="UP000248790"/>
    </source>
</evidence>
<evidence type="ECO:0000256" key="4">
    <source>
        <dbReference type="ARBA" id="ARBA00023125"/>
    </source>
</evidence>
<feature type="domain" description="RNA polymerase sigma-70 region 4" evidence="7">
    <location>
        <begin position="131"/>
        <end position="178"/>
    </location>
</feature>
<dbReference type="Gene3D" id="1.10.1740.10">
    <property type="match status" value="1"/>
</dbReference>
<dbReference type="InterPro" id="IPR013324">
    <property type="entry name" value="RNA_pol_sigma_r3/r4-like"/>
</dbReference>
<keyword evidence="9" id="KW-1185">Reference proteome</keyword>
<dbReference type="RefSeq" id="WP_111630453.1">
    <property type="nucleotide sequence ID" value="NZ_QLMC01000005.1"/>
</dbReference>
<keyword evidence="3" id="KW-0731">Sigma factor</keyword>
<keyword evidence="2" id="KW-0805">Transcription regulation</keyword>
<keyword evidence="4" id="KW-0238">DNA-binding</keyword>
<dbReference type="GO" id="GO:0006352">
    <property type="term" value="P:DNA-templated transcription initiation"/>
    <property type="evidence" value="ECO:0007669"/>
    <property type="project" value="InterPro"/>
</dbReference>
<dbReference type="PANTHER" id="PTHR43133">
    <property type="entry name" value="RNA POLYMERASE ECF-TYPE SIGMA FACTO"/>
    <property type="match status" value="1"/>
</dbReference>
<dbReference type="EMBL" id="QLMC01000005">
    <property type="protein sequence ID" value="RAJ94585.1"/>
    <property type="molecule type" value="Genomic_DNA"/>
</dbReference>
<dbReference type="OrthoDB" id="9784272at2"/>
<sequence>MKRSNLPFSEDILVKKLQEREEQAFHLLYDQYSPALYGVILKVVRDEETARDVLQDSFVKIWRNIPSYDSQKGRLFTWLLNIARNTAIDALRTRHSGQSIQRDIDIVDSVDLHQQTYQPSVETLDLPDKVNQLNPDRRQVIDLVYFSGYTHEEVAQKLNLPLGTVKTRVRSALQELKKLFGT</sequence>
<protein>
    <submittedName>
        <fullName evidence="8">RNA polymerase sigma-70 factor (ECF subfamily)</fullName>
    </submittedName>
</protein>
<gene>
    <name evidence="8" type="ORF">LX87_04472</name>
</gene>
<comment type="similarity">
    <text evidence="1">Belongs to the sigma-70 factor family. ECF subfamily.</text>
</comment>
<dbReference type="InterPro" id="IPR039425">
    <property type="entry name" value="RNA_pol_sigma-70-like"/>
</dbReference>
<dbReference type="SUPFAM" id="SSF88659">
    <property type="entry name" value="Sigma3 and sigma4 domains of RNA polymerase sigma factors"/>
    <property type="match status" value="1"/>
</dbReference>
<dbReference type="NCBIfam" id="TIGR02937">
    <property type="entry name" value="sigma70-ECF"/>
    <property type="match status" value="1"/>
</dbReference>
<dbReference type="Pfam" id="PF04545">
    <property type="entry name" value="Sigma70_r4"/>
    <property type="match status" value="1"/>
</dbReference>
<evidence type="ECO:0000259" key="7">
    <source>
        <dbReference type="Pfam" id="PF04545"/>
    </source>
</evidence>
<feature type="domain" description="RNA polymerase sigma-70 region 2" evidence="6">
    <location>
        <begin position="28"/>
        <end position="94"/>
    </location>
</feature>
<dbReference type="Proteomes" id="UP000248790">
    <property type="component" value="Unassembled WGS sequence"/>
</dbReference>
<dbReference type="InterPro" id="IPR013325">
    <property type="entry name" value="RNA_pol_sigma_r2"/>
</dbReference>
<proteinExistence type="inferred from homology"/>
<evidence type="ECO:0000256" key="3">
    <source>
        <dbReference type="ARBA" id="ARBA00023082"/>
    </source>
</evidence>
<reference evidence="8 9" key="1">
    <citation type="submission" date="2018-06" db="EMBL/GenBank/DDBJ databases">
        <title>Genomic Encyclopedia of Archaeal and Bacterial Type Strains, Phase II (KMG-II): from individual species to whole genera.</title>
        <authorList>
            <person name="Goeker M."/>
        </authorList>
    </citation>
    <scope>NUCLEOTIDE SEQUENCE [LARGE SCALE GENOMIC DNA]</scope>
    <source>
        <strain evidence="8 9">DSM 21851</strain>
    </source>
</reference>
<organism evidence="8 9">
    <name type="scientific">Larkinella arboricola</name>
    <dbReference type="NCBI Taxonomy" id="643671"/>
    <lineage>
        <taxon>Bacteria</taxon>
        <taxon>Pseudomonadati</taxon>
        <taxon>Bacteroidota</taxon>
        <taxon>Cytophagia</taxon>
        <taxon>Cytophagales</taxon>
        <taxon>Spirosomataceae</taxon>
        <taxon>Larkinella</taxon>
    </lineage>
</organism>
<dbReference type="Pfam" id="PF04542">
    <property type="entry name" value="Sigma70_r2"/>
    <property type="match status" value="1"/>
</dbReference>
<evidence type="ECO:0000256" key="1">
    <source>
        <dbReference type="ARBA" id="ARBA00010641"/>
    </source>
</evidence>
<name>A0A327WYF3_LARAB</name>
<dbReference type="CDD" id="cd06171">
    <property type="entry name" value="Sigma70_r4"/>
    <property type="match status" value="1"/>
</dbReference>
<dbReference type="AlphaFoldDB" id="A0A327WYF3"/>
<evidence type="ECO:0000259" key="6">
    <source>
        <dbReference type="Pfam" id="PF04542"/>
    </source>
</evidence>
<evidence type="ECO:0000256" key="2">
    <source>
        <dbReference type="ARBA" id="ARBA00023015"/>
    </source>
</evidence>
<dbReference type="InterPro" id="IPR014284">
    <property type="entry name" value="RNA_pol_sigma-70_dom"/>
</dbReference>
<dbReference type="PANTHER" id="PTHR43133:SF62">
    <property type="entry name" value="RNA POLYMERASE SIGMA FACTOR SIGZ"/>
    <property type="match status" value="1"/>
</dbReference>
<evidence type="ECO:0000256" key="5">
    <source>
        <dbReference type="ARBA" id="ARBA00023163"/>
    </source>
</evidence>
<keyword evidence="5" id="KW-0804">Transcription</keyword>
<dbReference type="GO" id="GO:0003677">
    <property type="term" value="F:DNA binding"/>
    <property type="evidence" value="ECO:0007669"/>
    <property type="project" value="UniProtKB-KW"/>
</dbReference>
<dbReference type="InterPro" id="IPR036388">
    <property type="entry name" value="WH-like_DNA-bd_sf"/>
</dbReference>
<comment type="caution">
    <text evidence="8">The sequence shown here is derived from an EMBL/GenBank/DDBJ whole genome shotgun (WGS) entry which is preliminary data.</text>
</comment>
<dbReference type="InterPro" id="IPR007630">
    <property type="entry name" value="RNA_pol_sigma70_r4"/>
</dbReference>
<dbReference type="SUPFAM" id="SSF88946">
    <property type="entry name" value="Sigma2 domain of RNA polymerase sigma factors"/>
    <property type="match status" value="1"/>
</dbReference>
<accession>A0A327WYF3</accession>
<dbReference type="InterPro" id="IPR007627">
    <property type="entry name" value="RNA_pol_sigma70_r2"/>
</dbReference>